<dbReference type="AlphaFoldDB" id="A0A4Y7PX56"/>
<keyword evidence="2" id="KW-1185">Reference proteome</keyword>
<dbReference type="Proteomes" id="UP000294933">
    <property type="component" value="Unassembled WGS sequence"/>
</dbReference>
<dbReference type="STRING" id="50990.A0A4Y7PX56"/>
<dbReference type="OrthoDB" id="3223501at2759"/>
<gene>
    <name evidence="1" type="ORF">BD410DRAFT_703179</name>
</gene>
<accession>A0A4Y7PX56</accession>
<evidence type="ECO:0000313" key="2">
    <source>
        <dbReference type="Proteomes" id="UP000294933"/>
    </source>
</evidence>
<sequence length="108" mass="12363">MWAKLKEVHQQKVPGTRFNAYDALFSIRKLEDESLTSLLGRVDSAIRNIQDLRPEKFDLVTMDDELACMALICALPAEYSSFASSLLLLEKFDKAKLHQAFITEENNR</sequence>
<name>A0A4Y7PX56_9AGAM</name>
<dbReference type="VEuPathDB" id="FungiDB:BD410DRAFT_703179"/>
<protein>
    <submittedName>
        <fullName evidence="1">Uncharacterized protein</fullName>
    </submittedName>
</protein>
<dbReference type="Pfam" id="PF14223">
    <property type="entry name" value="Retrotran_gag_2"/>
    <property type="match status" value="1"/>
</dbReference>
<reference evidence="1 2" key="1">
    <citation type="submission" date="2018-06" db="EMBL/GenBank/DDBJ databases">
        <title>A transcriptomic atlas of mushroom development highlights an independent origin of complex multicellularity.</title>
        <authorList>
            <consortium name="DOE Joint Genome Institute"/>
            <person name="Krizsan K."/>
            <person name="Almasi E."/>
            <person name="Merenyi Z."/>
            <person name="Sahu N."/>
            <person name="Viragh M."/>
            <person name="Koszo T."/>
            <person name="Mondo S."/>
            <person name="Kiss B."/>
            <person name="Balint B."/>
            <person name="Kues U."/>
            <person name="Barry K."/>
            <person name="Hegedus J.C."/>
            <person name="Henrissat B."/>
            <person name="Johnson J."/>
            <person name="Lipzen A."/>
            <person name="Ohm R."/>
            <person name="Nagy I."/>
            <person name="Pangilinan J."/>
            <person name="Yan J."/>
            <person name="Xiong Y."/>
            <person name="Grigoriev I.V."/>
            <person name="Hibbett D.S."/>
            <person name="Nagy L.G."/>
        </authorList>
    </citation>
    <scope>NUCLEOTIDE SEQUENCE [LARGE SCALE GENOMIC DNA]</scope>
    <source>
        <strain evidence="1 2">SZMC22713</strain>
    </source>
</reference>
<dbReference type="EMBL" id="ML170195">
    <property type="protein sequence ID" value="TDL19651.1"/>
    <property type="molecule type" value="Genomic_DNA"/>
</dbReference>
<proteinExistence type="predicted"/>
<evidence type="ECO:0000313" key="1">
    <source>
        <dbReference type="EMBL" id="TDL19651.1"/>
    </source>
</evidence>
<feature type="non-terminal residue" evidence="1">
    <location>
        <position position="108"/>
    </location>
</feature>
<organism evidence="1 2">
    <name type="scientific">Rickenella mellea</name>
    <dbReference type="NCBI Taxonomy" id="50990"/>
    <lineage>
        <taxon>Eukaryota</taxon>
        <taxon>Fungi</taxon>
        <taxon>Dikarya</taxon>
        <taxon>Basidiomycota</taxon>
        <taxon>Agaricomycotina</taxon>
        <taxon>Agaricomycetes</taxon>
        <taxon>Hymenochaetales</taxon>
        <taxon>Rickenellaceae</taxon>
        <taxon>Rickenella</taxon>
    </lineage>
</organism>